<gene>
    <name evidence="3" type="ordered locus">M5M_16190</name>
</gene>
<dbReference type="PANTHER" id="PTHR35936">
    <property type="entry name" value="MEMBRANE-BOUND LYTIC MUREIN TRANSGLYCOSYLASE F"/>
    <property type="match status" value="1"/>
</dbReference>
<accession>K4KQ30</accession>
<evidence type="ECO:0000313" key="4">
    <source>
        <dbReference type="Proteomes" id="UP000000466"/>
    </source>
</evidence>
<feature type="compositionally biased region" description="Polar residues" evidence="2">
    <location>
        <begin position="216"/>
        <end position="238"/>
    </location>
</feature>
<name>K4KQ30_SIMAS</name>
<feature type="region of interest" description="Disordered" evidence="2">
    <location>
        <begin position="214"/>
        <end position="238"/>
    </location>
</feature>
<protein>
    <submittedName>
        <fullName evidence="3">ABC transporter substrate-binding protein</fullName>
    </submittedName>
</protein>
<proteinExistence type="inferred from homology"/>
<dbReference type="AlphaFoldDB" id="K4KQ30"/>
<dbReference type="EMBL" id="CP003746">
    <property type="protein sequence ID" value="AFV00371.1"/>
    <property type="molecule type" value="Genomic_DNA"/>
</dbReference>
<dbReference type="Proteomes" id="UP000000466">
    <property type="component" value="Chromosome"/>
</dbReference>
<dbReference type="eggNOG" id="COG0834">
    <property type="taxonomic scope" value="Bacteria"/>
</dbReference>
<comment type="similarity">
    <text evidence="1">Belongs to the bacterial solute-binding protein 3 family.</text>
</comment>
<dbReference type="Gene3D" id="3.40.190.10">
    <property type="entry name" value="Periplasmic binding protein-like II"/>
    <property type="match status" value="2"/>
</dbReference>
<dbReference type="STRING" id="1117647.M5M_16190"/>
<evidence type="ECO:0000256" key="1">
    <source>
        <dbReference type="ARBA" id="ARBA00010333"/>
    </source>
</evidence>
<sequence>MVDVARALYEKQNIKVKYINLPWRRALEFSLQGVVDGALAVTRQQTHGTVIGEQMLGYDETVIITRRLEPLDYQGTDSLKGKRIGVITHYTYDNGGEIDQFLAEHSDNVEVLYHEAALESLLLMLLSRRIDVILENRYVAQHKVKALDIAEQISLSSTGVYTPVYIGFTPGPEGERHARMMDEGIKALRAGGELQRILMRYGMEDWEVTSEKLQGLDNSGQSVAQSSGDNDSTGAPKI</sequence>
<organism evidence="3 4">
    <name type="scientific">Simiduia agarivorans (strain DSM 21679 / JCM 13881 / BCRC 17597 / SA1)</name>
    <dbReference type="NCBI Taxonomy" id="1117647"/>
    <lineage>
        <taxon>Bacteria</taxon>
        <taxon>Pseudomonadati</taxon>
        <taxon>Pseudomonadota</taxon>
        <taxon>Gammaproteobacteria</taxon>
        <taxon>Cellvibrionales</taxon>
        <taxon>Cellvibrionaceae</taxon>
        <taxon>Simiduia</taxon>
    </lineage>
</organism>
<evidence type="ECO:0000313" key="3">
    <source>
        <dbReference type="EMBL" id="AFV00371.1"/>
    </source>
</evidence>
<dbReference type="KEGG" id="saga:M5M_16190"/>
<dbReference type="PANTHER" id="PTHR35936:SF35">
    <property type="entry name" value="L-CYSTINE-BINDING PROTEIN TCYJ"/>
    <property type="match status" value="1"/>
</dbReference>
<keyword evidence="4" id="KW-1185">Reference proteome</keyword>
<reference evidence="3 4" key="1">
    <citation type="journal article" date="2013" name="Genome Announc.">
        <title>Complete genome sequence of Simiduia agarivorans SA1(T), a marine bacterium able to degrade a variety of polysaccharides.</title>
        <authorList>
            <person name="Lin S.Y."/>
            <person name="Shieh W.Y."/>
            <person name="Chen J.S."/>
            <person name="Tang S.L."/>
        </authorList>
    </citation>
    <scope>NUCLEOTIDE SEQUENCE [LARGE SCALE GENOMIC DNA]</scope>
    <source>
        <strain evidence="4">DSM 21679 / JCM 13881 / BCRC 17597 / SA1</strain>
    </source>
</reference>
<dbReference type="HOGENOM" id="CLU_064076_7_0_6"/>
<dbReference type="SUPFAM" id="SSF53850">
    <property type="entry name" value="Periplasmic binding protein-like II"/>
    <property type="match status" value="1"/>
</dbReference>
<evidence type="ECO:0000256" key="2">
    <source>
        <dbReference type="SAM" id="MobiDB-lite"/>
    </source>
</evidence>